<gene>
    <name evidence="11" type="ORF">CM19_01580</name>
</gene>
<comment type="caution">
    <text evidence="11">The sequence shown here is derived from an EMBL/GenBank/DDBJ whole genome shotgun (WGS) entry which is preliminary data.</text>
</comment>
<dbReference type="PIRSF" id="PIRSF016049">
    <property type="entry name" value="Man_dehyd"/>
    <property type="match status" value="1"/>
</dbReference>
<dbReference type="GO" id="GO:0008198">
    <property type="term" value="F:ferrous iron binding"/>
    <property type="evidence" value="ECO:0007669"/>
    <property type="project" value="TreeGrafter"/>
</dbReference>
<proteinExistence type="inferred from homology"/>
<keyword evidence="12" id="KW-1185">Reference proteome</keyword>
<dbReference type="PANTHER" id="PTHR30387">
    <property type="entry name" value="MANNONATE DEHYDRATASE"/>
    <property type="match status" value="1"/>
</dbReference>
<evidence type="ECO:0000256" key="1">
    <source>
        <dbReference type="ARBA" id="ARBA00001794"/>
    </source>
</evidence>
<dbReference type="EC" id="4.2.1.8" evidence="7"/>
<dbReference type="InterPro" id="IPR036237">
    <property type="entry name" value="Xyl_isomerase-like_sf"/>
</dbReference>
<dbReference type="GO" id="GO:0008927">
    <property type="term" value="F:mannonate dehydratase activity"/>
    <property type="evidence" value="ECO:0007669"/>
    <property type="project" value="UniProtKB-EC"/>
</dbReference>
<evidence type="ECO:0000256" key="6">
    <source>
        <dbReference type="ARBA" id="ARBA00007389"/>
    </source>
</evidence>
<evidence type="ECO:0000313" key="11">
    <source>
        <dbReference type="EMBL" id="EZQ11396.1"/>
    </source>
</evidence>
<dbReference type="PANTHER" id="PTHR30387:SF2">
    <property type="entry name" value="MANNONATE DEHYDRATASE"/>
    <property type="match status" value="1"/>
</dbReference>
<accession>A0A031LU93</accession>
<comment type="cofactor">
    <cofactor evidence="3">
        <name>Fe(2+)</name>
        <dbReference type="ChEBI" id="CHEBI:29033"/>
    </cofactor>
</comment>
<dbReference type="OrthoDB" id="39900at2157"/>
<keyword evidence="10" id="KW-0456">Lyase</keyword>
<dbReference type="AlphaFoldDB" id="A0A031LU93"/>
<reference evidence="11 12" key="1">
    <citation type="submission" date="2014-03" db="EMBL/GenBank/DDBJ databases">
        <title>Draft genome sequence of the novel thermoacidophilic archaea Acidianus copahuensis ALE1 strain, isolated from Copahue volcanic area in Neuquen Argentina.</title>
        <authorList>
            <person name="Urbieta M.S."/>
            <person name="Rascovan N."/>
            <person name="Castro C."/>
            <person name="Revale S."/>
            <person name="Giaveno M.A."/>
            <person name="Vazquez M.P."/>
            <person name="Donati E.R."/>
        </authorList>
    </citation>
    <scope>NUCLEOTIDE SEQUENCE [LARGE SCALE GENOMIC DNA]</scope>
    <source>
        <strain evidence="11 12">ALE1</strain>
    </source>
</reference>
<comment type="cofactor">
    <cofactor evidence="2">
        <name>Mn(2+)</name>
        <dbReference type="ChEBI" id="CHEBI:29035"/>
    </cofactor>
</comment>
<evidence type="ECO:0000256" key="3">
    <source>
        <dbReference type="ARBA" id="ARBA00001954"/>
    </source>
</evidence>
<evidence type="ECO:0000256" key="10">
    <source>
        <dbReference type="ARBA" id="ARBA00023239"/>
    </source>
</evidence>
<comment type="similarity">
    <text evidence="6">Belongs to the mannonate dehydratase family.</text>
</comment>
<name>A0A031LU93_9CREN</name>
<evidence type="ECO:0000256" key="5">
    <source>
        <dbReference type="ARBA" id="ARBA00004892"/>
    </source>
</evidence>
<dbReference type="Pfam" id="PF03786">
    <property type="entry name" value="UxuA"/>
    <property type="match status" value="2"/>
</dbReference>
<evidence type="ECO:0000256" key="7">
    <source>
        <dbReference type="ARBA" id="ARBA00012927"/>
    </source>
</evidence>
<evidence type="ECO:0000256" key="9">
    <source>
        <dbReference type="ARBA" id="ARBA00023211"/>
    </source>
</evidence>
<evidence type="ECO:0000313" key="12">
    <source>
        <dbReference type="Proteomes" id="UP000024332"/>
    </source>
</evidence>
<dbReference type="Proteomes" id="UP000024332">
    <property type="component" value="Unassembled WGS sequence"/>
</dbReference>
<comment type="function">
    <text evidence="4">Catalyzes the dehydration of D-mannonate.</text>
</comment>
<dbReference type="GO" id="GO:0042840">
    <property type="term" value="P:D-glucuronate catabolic process"/>
    <property type="evidence" value="ECO:0007669"/>
    <property type="project" value="TreeGrafter"/>
</dbReference>
<evidence type="ECO:0000256" key="4">
    <source>
        <dbReference type="ARBA" id="ARBA00002713"/>
    </source>
</evidence>
<keyword evidence="8" id="KW-0408">Iron</keyword>
<protein>
    <recommendedName>
        <fullName evidence="7">mannonate dehydratase</fullName>
        <ecNumber evidence="7">4.2.1.8</ecNumber>
    </recommendedName>
</protein>
<dbReference type="GO" id="GO:0030145">
    <property type="term" value="F:manganese ion binding"/>
    <property type="evidence" value="ECO:0007669"/>
    <property type="project" value="TreeGrafter"/>
</dbReference>
<dbReference type="RefSeq" id="WP_048098642.1">
    <property type="nucleotide sequence ID" value="NZ_JFZT01000015.1"/>
</dbReference>
<dbReference type="Gene3D" id="3.20.20.150">
    <property type="entry name" value="Divalent-metal-dependent TIM barrel enzymes"/>
    <property type="match status" value="1"/>
</dbReference>
<dbReference type="EMBL" id="JFZT01000015">
    <property type="protein sequence ID" value="EZQ11396.1"/>
    <property type="molecule type" value="Genomic_DNA"/>
</dbReference>
<dbReference type="InterPro" id="IPR004628">
    <property type="entry name" value="Man_deHydtase"/>
</dbReference>
<comment type="catalytic activity">
    <reaction evidence="1">
        <text>D-mannonate = 2-dehydro-3-deoxy-D-gluconate + H2O</text>
        <dbReference type="Rhea" id="RHEA:20097"/>
        <dbReference type="ChEBI" id="CHEBI:15377"/>
        <dbReference type="ChEBI" id="CHEBI:17767"/>
        <dbReference type="ChEBI" id="CHEBI:57990"/>
        <dbReference type="EC" id="4.2.1.8"/>
    </reaction>
</comment>
<dbReference type="STRING" id="1160895.CM19_01580"/>
<sequence>MFPRIAEIILEESPVPFWDWLKQVGVKEAVGLLPRSPPDWRKESIDTPWSYSSLSKYKRMLGENGLKLVAIEDNPPMTKVKLGLPGKEEELDAIAKMIENMGKLGIELWCYNWMPLGWIRTRTGLAGRGGSRVTGYFHDDLKEDPPPYFGKVDSSTLWKSLKDFLDYIVPIAEQSNVKLAMHPDDPPVDEVRGVARIMNSVESYDRLLSLKKSDYNGITLCQGNFTLMTDDLPATIRHFNNKIFFVHFRDVKGNKYNFVETFIDEGKTDLVKVARAYREIKFDGIMRTDHTPTLTGDKEIVPGYSYLARLHAIGYIQGLFRGILDDEKS</sequence>
<organism evidence="11 12">
    <name type="scientific">Candidatus Acidianus copahuensis</name>
    <dbReference type="NCBI Taxonomy" id="1160895"/>
    <lineage>
        <taxon>Archaea</taxon>
        <taxon>Thermoproteota</taxon>
        <taxon>Thermoprotei</taxon>
        <taxon>Sulfolobales</taxon>
        <taxon>Sulfolobaceae</taxon>
        <taxon>Acidianus</taxon>
    </lineage>
</organism>
<keyword evidence="9" id="KW-0464">Manganese</keyword>
<dbReference type="SUPFAM" id="SSF51658">
    <property type="entry name" value="Xylose isomerase-like"/>
    <property type="match status" value="1"/>
</dbReference>
<evidence type="ECO:0000256" key="8">
    <source>
        <dbReference type="ARBA" id="ARBA00023004"/>
    </source>
</evidence>
<comment type="pathway">
    <text evidence="5">Carbohydrate metabolism; pentose and glucuronate interconversion.</text>
</comment>
<evidence type="ECO:0000256" key="2">
    <source>
        <dbReference type="ARBA" id="ARBA00001936"/>
    </source>
</evidence>